<organism evidence="3">
    <name type="scientific">hydrothermal vent metagenome</name>
    <dbReference type="NCBI Taxonomy" id="652676"/>
    <lineage>
        <taxon>unclassified sequences</taxon>
        <taxon>metagenomes</taxon>
        <taxon>ecological metagenomes</taxon>
    </lineage>
</organism>
<gene>
    <name evidence="3" type="ORF">MGWOODY_XGa796</name>
</gene>
<evidence type="ECO:0000259" key="2">
    <source>
        <dbReference type="Pfam" id="PF07364"/>
    </source>
</evidence>
<dbReference type="InterPro" id="IPR009197">
    <property type="entry name" value="MlrC"/>
</dbReference>
<name>A0A160TVX4_9ZZZZ</name>
<protein>
    <submittedName>
        <fullName evidence="3">MlrC</fullName>
    </submittedName>
</protein>
<evidence type="ECO:0000313" key="3">
    <source>
        <dbReference type="EMBL" id="CUS54468.1"/>
    </source>
</evidence>
<dbReference type="Pfam" id="PF07171">
    <property type="entry name" value="MlrC_C"/>
    <property type="match status" value="1"/>
</dbReference>
<dbReference type="AlphaFoldDB" id="A0A160TVX4"/>
<feature type="domain" description="Microcystin LR degradation protein MlrC N-terminal" evidence="2">
    <location>
        <begin position="2"/>
        <end position="287"/>
    </location>
</feature>
<dbReference type="PIRSF" id="PIRSF012702">
    <property type="entry name" value="UCP012702"/>
    <property type="match status" value="1"/>
</dbReference>
<sequence length="486" mass="52966">MKVFITCLGTETNTFSNMPTGMTNFEETMLYHGDATASSTALFAMPLVIWREKAEAAGAEVIESLSAFAQPAGNTVKSVYEGFRNEILNDLKAAMPVDLVLLCLHGAMVADGYDDCEGDLTQRVRQIVGPDAVIGIELDLHCSITQTLTDHADVIITFKEYPHIDPPDRAHELFDICWKTVQGEVKPVMNVHDLRMISMWRTPVEPAASIVREMHNLETRDTVLSVSHAHGFPWGDVPDASAKLLVVTDNDLETGRKVASELSETIWSLREKTHPTGLSIDDAFSTALNSASGPVVLADHADNAGVGAPSDSTYILQAILDKNIENVASGFYWDPVAVRFCVEAGEGAEFTLRIGGKVGEGSGQPVDLPVTVRRIVSNAEQSFGRAKQAMGCGVWVNAANNLDIFLNSVRTQTFHPDAFEQFGLKISDKKIVVVKSTQHFYAGFAPIAESVLYVSAPGSINMNFSEIGFKKFTDPYWPKVPDPRSA</sequence>
<accession>A0A160TVX4</accession>
<proteinExistence type="predicted"/>
<dbReference type="InterPro" id="IPR015995">
    <property type="entry name" value="MlrC_N"/>
</dbReference>
<reference evidence="3" key="1">
    <citation type="submission" date="2015-10" db="EMBL/GenBank/DDBJ databases">
        <authorList>
            <person name="Gilbert D.G."/>
        </authorList>
    </citation>
    <scope>NUCLEOTIDE SEQUENCE</scope>
</reference>
<feature type="domain" description="Microcystin LR degradation protein MlrC C-terminal" evidence="1">
    <location>
        <begin position="297"/>
        <end position="471"/>
    </location>
</feature>
<evidence type="ECO:0000259" key="1">
    <source>
        <dbReference type="Pfam" id="PF07171"/>
    </source>
</evidence>
<dbReference type="EMBL" id="CZRL01000104">
    <property type="protein sequence ID" value="CUS54468.1"/>
    <property type="molecule type" value="Genomic_DNA"/>
</dbReference>
<dbReference type="Pfam" id="PF07364">
    <property type="entry name" value="DUF1485"/>
    <property type="match status" value="1"/>
</dbReference>
<dbReference type="InterPro" id="IPR010799">
    <property type="entry name" value="MlrC_C"/>
</dbReference>